<protein>
    <submittedName>
        <fullName evidence="1">Peptidase</fullName>
    </submittedName>
</protein>
<comment type="caution">
    <text evidence="1">The sequence shown here is derived from an EMBL/GenBank/DDBJ whole genome shotgun (WGS) entry which is preliminary data.</text>
</comment>
<proteinExistence type="predicted"/>
<dbReference type="OrthoDB" id="8226896at2"/>
<accession>A0A5D3JVM6</accession>
<dbReference type="InterPro" id="IPR029045">
    <property type="entry name" value="ClpP/crotonase-like_dom_sf"/>
</dbReference>
<sequence length="228" mass="25123">MTLLKTLVCIGCIVIVWATFQMPSGSGDVASRQTLSISEEPDRIVLGWSGPVQEPMSERVAAALDRYRMDQRRLVLILNSPGGSVEHGRKVVAAIRGRDRAIDTLVQKAGVCASMCVPIFLAGAERKADPEAYFMFHQVSLDRSAKENLKRRELSDSERAAVSQVVKTIETQVTDDFFHSDFAIRGVNAAWLAMMRRKISDRDVWMSGQQLVDEGSGIVDSLVRTPAG</sequence>
<evidence type="ECO:0000313" key="1">
    <source>
        <dbReference type="EMBL" id="TYL83180.1"/>
    </source>
</evidence>
<keyword evidence="2" id="KW-1185">Reference proteome</keyword>
<dbReference type="Pfam" id="PF00574">
    <property type="entry name" value="CLP_protease"/>
    <property type="match status" value="1"/>
</dbReference>
<dbReference type="Proteomes" id="UP000324758">
    <property type="component" value="Unassembled WGS sequence"/>
</dbReference>
<organism evidence="1 2">
    <name type="scientific">Bradyrhizobium rifense</name>
    <dbReference type="NCBI Taxonomy" id="515499"/>
    <lineage>
        <taxon>Bacteria</taxon>
        <taxon>Pseudomonadati</taxon>
        <taxon>Pseudomonadota</taxon>
        <taxon>Alphaproteobacteria</taxon>
        <taxon>Hyphomicrobiales</taxon>
        <taxon>Nitrobacteraceae</taxon>
        <taxon>Bradyrhizobium</taxon>
    </lineage>
</organism>
<dbReference type="EMBL" id="VSSS01000109">
    <property type="protein sequence ID" value="TYL83180.1"/>
    <property type="molecule type" value="Genomic_DNA"/>
</dbReference>
<dbReference type="Gene3D" id="3.90.226.10">
    <property type="entry name" value="2-enoyl-CoA Hydratase, Chain A, domain 1"/>
    <property type="match status" value="1"/>
</dbReference>
<dbReference type="InterPro" id="IPR023562">
    <property type="entry name" value="ClpP/TepA"/>
</dbReference>
<reference evidence="1 2" key="1">
    <citation type="submission" date="2019-08" db="EMBL/GenBank/DDBJ databases">
        <title>Bradyrhizobium hipponensis sp. nov., a rhizobium isolated from a Lupinus angustifolius root nodule in Tunisia.</title>
        <authorList>
            <person name="Off K."/>
            <person name="Rejili M."/>
            <person name="Mars M."/>
            <person name="Brachmann A."/>
            <person name="Marin M."/>
        </authorList>
    </citation>
    <scope>NUCLEOTIDE SEQUENCE [LARGE SCALE GENOMIC DNA]</scope>
    <source>
        <strain evidence="1 2">CTAW71</strain>
    </source>
</reference>
<gene>
    <name evidence="1" type="ORF">FXB40_46570</name>
</gene>
<evidence type="ECO:0000313" key="2">
    <source>
        <dbReference type="Proteomes" id="UP000324758"/>
    </source>
</evidence>
<dbReference type="SUPFAM" id="SSF52096">
    <property type="entry name" value="ClpP/crotonase"/>
    <property type="match status" value="1"/>
</dbReference>
<dbReference type="RefSeq" id="WP_148778963.1">
    <property type="nucleotide sequence ID" value="NZ_VSSS01000109.1"/>
</dbReference>
<name>A0A5D3JVM6_9BRAD</name>
<dbReference type="AlphaFoldDB" id="A0A5D3JVM6"/>